<feature type="coiled-coil region" evidence="1">
    <location>
        <begin position="164"/>
        <end position="191"/>
    </location>
</feature>
<proteinExistence type="predicted"/>
<reference evidence="4" key="1">
    <citation type="submission" date="2022-07" db="EMBL/GenBank/DDBJ databases">
        <title>Isolation, identification, and degradation of a PFOSA degrading strain from sewage treatment plant.</title>
        <authorList>
            <person name="Zhang L."/>
            <person name="Huo Y."/>
        </authorList>
    </citation>
    <scope>NUCLEOTIDE SEQUENCE</scope>
    <source>
        <strain evidence="4">C1</strain>
    </source>
</reference>
<keyword evidence="5" id="KW-1185">Reference proteome</keyword>
<keyword evidence="1" id="KW-0175">Coiled coil</keyword>
<feature type="transmembrane region" description="Helical" evidence="2">
    <location>
        <begin position="21"/>
        <end position="41"/>
    </location>
</feature>
<keyword evidence="2" id="KW-0472">Membrane</keyword>
<feature type="transmembrane region" description="Helical" evidence="2">
    <location>
        <begin position="132"/>
        <end position="156"/>
    </location>
</feature>
<dbReference type="EMBL" id="CP101751">
    <property type="protein sequence ID" value="UUC47303.1"/>
    <property type="molecule type" value="Genomic_DNA"/>
</dbReference>
<name>A0ABY5IWS8_9FLAO</name>
<keyword evidence="4" id="KW-0418">Kinase</keyword>
<feature type="domain" description="Signal transduction histidine kinase internal region" evidence="3">
    <location>
        <begin position="183"/>
        <end position="260"/>
    </location>
</feature>
<organism evidence="4 5">
    <name type="scientific">Flavobacterium cerinum</name>
    <dbReference type="NCBI Taxonomy" id="2502784"/>
    <lineage>
        <taxon>Bacteria</taxon>
        <taxon>Pseudomonadati</taxon>
        <taxon>Bacteroidota</taxon>
        <taxon>Flavobacteriia</taxon>
        <taxon>Flavobacteriales</taxon>
        <taxon>Flavobacteriaceae</taxon>
        <taxon>Flavobacterium</taxon>
    </lineage>
</organism>
<dbReference type="RefSeq" id="WP_256552935.1">
    <property type="nucleotide sequence ID" value="NZ_CP101751.1"/>
</dbReference>
<dbReference type="InterPro" id="IPR010559">
    <property type="entry name" value="Sig_transdc_His_kin_internal"/>
</dbReference>
<evidence type="ECO:0000256" key="1">
    <source>
        <dbReference type="SAM" id="Coils"/>
    </source>
</evidence>
<evidence type="ECO:0000259" key="3">
    <source>
        <dbReference type="Pfam" id="PF06580"/>
    </source>
</evidence>
<keyword evidence="2" id="KW-0812">Transmembrane</keyword>
<evidence type="ECO:0000256" key="2">
    <source>
        <dbReference type="SAM" id="Phobius"/>
    </source>
</evidence>
<protein>
    <submittedName>
        <fullName evidence="4">Histidine kinase</fullName>
    </submittedName>
</protein>
<dbReference type="Pfam" id="PF06580">
    <property type="entry name" value="His_kinase"/>
    <property type="match status" value="1"/>
</dbReference>
<dbReference type="GO" id="GO:0016301">
    <property type="term" value="F:kinase activity"/>
    <property type="evidence" value="ECO:0007669"/>
    <property type="project" value="UniProtKB-KW"/>
</dbReference>
<feature type="transmembrane region" description="Helical" evidence="2">
    <location>
        <begin position="47"/>
        <end position="74"/>
    </location>
</feature>
<evidence type="ECO:0000313" key="5">
    <source>
        <dbReference type="Proteomes" id="UP001059844"/>
    </source>
</evidence>
<dbReference type="PANTHER" id="PTHR34220:SF7">
    <property type="entry name" value="SENSOR HISTIDINE KINASE YPDA"/>
    <property type="match status" value="1"/>
</dbReference>
<sequence>MMINEINQYLVRRWKRVLYTLLSLLLYYIISFLLHPGAYYWKILFTQPITVIFCDIGLSLLFCILISRFSIFLNKTLNKKLPWTEKTLQRALTQILLQIAGVIVIVLFQIALSMLFYDEECADDPLCDFEDLWMWAIGSIIIGLIIGSINTGSYLIDNWKKTALEAADQRLKAADMKRAVTEAELNALKLQIDPHFVFNNLSVLSELILKDQKLGYEFSENFSKVYRYLLVNSRKDLIALSEELKFVESYIFLLQNRIGQGVNFKINIDKASFGLFLPPLTLQLLIENALKHNQTTKTNPLQVSVYSQSDTELVVENTIIPIQGSVSSSGTGLKNIIGRYDLLGLTAPTIIQNENSFKVIINLKS</sequence>
<keyword evidence="2" id="KW-1133">Transmembrane helix</keyword>
<dbReference type="PANTHER" id="PTHR34220">
    <property type="entry name" value="SENSOR HISTIDINE KINASE YPDA"/>
    <property type="match status" value="1"/>
</dbReference>
<keyword evidence="4" id="KW-0808">Transferase</keyword>
<dbReference type="Proteomes" id="UP001059844">
    <property type="component" value="Chromosome"/>
</dbReference>
<gene>
    <name evidence="4" type="ORF">NOX80_08900</name>
</gene>
<feature type="transmembrane region" description="Helical" evidence="2">
    <location>
        <begin position="95"/>
        <end position="117"/>
    </location>
</feature>
<accession>A0ABY5IWS8</accession>
<dbReference type="InterPro" id="IPR050640">
    <property type="entry name" value="Bact_2-comp_sensor_kinase"/>
</dbReference>
<evidence type="ECO:0000313" key="4">
    <source>
        <dbReference type="EMBL" id="UUC47303.1"/>
    </source>
</evidence>